<keyword evidence="1" id="KW-0378">Hydrolase</keyword>
<evidence type="ECO:0000313" key="4">
    <source>
        <dbReference type="EMBL" id="KAK9721545.1"/>
    </source>
</evidence>
<dbReference type="Gene3D" id="3.40.50.1820">
    <property type="entry name" value="alpha/beta hydrolase"/>
    <property type="match status" value="1"/>
</dbReference>
<reference evidence="4 5" key="1">
    <citation type="submission" date="2023-04" db="EMBL/GenBank/DDBJ databases">
        <title>Genome of Basidiobolus ranarum AG-B5.</title>
        <authorList>
            <person name="Stajich J.E."/>
            <person name="Carter-House D."/>
            <person name="Gryganskyi A."/>
        </authorList>
    </citation>
    <scope>NUCLEOTIDE SEQUENCE [LARGE SCALE GENOMIC DNA]</scope>
    <source>
        <strain evidence="4 5">AG-B5</strain>
    </source>
</reference>
<keyword evidence="2" id="KW-1133">Transmembrane helix</keyword>
<protein>
    <recommendedName>
        <fullName evidence="3">BD-FAE-like domain-containing protein</fullName>
    </recommendedName>
</protein>
<dbReference type="Pfam" id="PF20434">
    <property type="entry name" value="BD-FAE"/>
    <property type="match status" value="1"/>
</dbReference>
<dbReference type="PANTHER" id="PTHR48081">
    <property type="entry name" value="AB HYDROLASE SUPERFAMILY PROTEIN C4A8.06C"/>
    <property type="match status" value="1"/>
</dbReference>
<dbReference type="InterPro" id="IPR050300">
    <property type="entry name" value="GDXG_lipolytic_enzyme"/>
</dbReference>
<dbReference type="SUPFAM" id="SSF53474">
    <property type="entry name" value="alpha/beta-Hydrolases"/>
    <property type="match status" value="1"/>
</dbReference>
<accession>A0ABR2W6T6</accession>
<dbReference type="PANTHER" id="PTHR48081:SF33">
    <property type="entry name" value="KYNURENINE FORMAMIDASE"/>
    <property type="match status" value="1"/>
</dbReference>
<evidence type="ECO:0000256" key="1">
    <source>
        <dbReference type="ARBA" id="ARBA00022801"/>
    </source>
</evidence>
<keyword evidence="2" id="KW-0812">Transmembrane</keyword>
<feature type="domain" description="BD-FAE-like" evidence="3">
    <location>
        <begin position="161"/>
        <end position="385"/>
    </location>
</feature>
<name>A0ABR2W6T6_9FUNG</name>
<evidence type="ECO:0000256" key="2">
    <source>
        <dbReference type="SAM" id="Phobius"/>
    </source>
</evidence>
<feature type="transmembrane region" description="Helical" evidence="2">
    <location>
        <begin position="45"/>
        <end position="64"/>
    </location>
</feature>
<feature type="transmembrane region" description="Helical" evidence="2">
    <location>
        <begin position="20"/>
        <end position="39"/>
    </location>
</feature>
<keyword evidence="2" id="KW-0472">Membrane</keyword>
<feature type="transmembrane region" description="Helical" evidence="2">
    <location>
        <begin position="85"/>
        <end position="109"/>
    </location>
</feature>
<dbReference type="EMBL" id="JASJQH010006977">
    <property type="protein sequence ID" value="KAK9721545.1"/>
    <property type="molecule type" value="Genomic_DNA"/>
</dbReference>
<gene>
    <name evidence="4" type="ORF">K7432_003351</name>
</gene>
<keyword evidence="5" id="KW-1185">Reference proteome</keyword>
<dbReference type="InterPro" id="IPR049492">
    <property type="entry name" value="BD-FAE-like_dom"/>
</dbReference>
<comment type="caution">
    <text evidence="4">The sequence shown here is derived from an EMBL/GenBank/DDBJ whole genome shotgun (WGS) entry which is preliminary data.</text>
</comment>
<evidence type="ECO:0000313" key="5">
    <source>
        <dbReference type="Proteomes" id="UP001479436"/>
    </source>
</evidence>
<dbReference type="Proteomes" id="UP001479436">
    <property type="component" value="Unassembled WGS sequence"/>
</dbReference>
<sequence>MVVKVEVGTYIKSQGILRKVVLVIIGLPLALLLVFQIVLVGSFMVPVLIPFIILSYLSVWLVYYKYAQNTPRLKLPYNPIRIYKIIYVFVECVDELLTGPFLPTFWQWLRVKIFEPSLPSQSLKKNIVYSENQPNRKLDIYLPSLNTQKLNSKSHSATVEPSETAPSPVIVVACGGTWNKAGSRDVYSPMAQTLRKLGYLIVLVECDRYSDTKIGDMIAAMQQAVTWIFSHIREYGGDINQIYLMGHGAGAHLASLAIIHDALSSLDLLPESGLASNRIKIPTWRLNKAPKVRGLILFSGIFDTIAQYDHEKHRGIEEISGLSRVMGLSGSPSGLTSPSALLLHVLKCRNQDTLRSILPSKMLIVHGDKDNIAPLHTARSFFNQLCKVGISDVKLKIYSNMKHINPAIGFLAQTTPFCVSLLNDVESFVQS</sequence>
<proteinExistence type="predicted"/>
<dbReference type="InterPro" id="IPR029058">
    <property type="entry name" value="AB_hydrolase_fold"/>
</dbReference>
<evidence type="ECO:0000259" key="3">
    <source>
        <dbReference type="Pfam" id="PF20434"/>
    </source>
</evidence>
<organism evidence="4 5">
    <name type="scientific">Basidiobolus ranarum</name>
    <dbReference type="NCBI Taxonomy" id="34480"/>
    <lineage>
        <taxon>Eukaryota</taxon>
        <taxon>Fungi</taxon>
        <taxon>Fungi incertae sedis</taxon>
        <taxon>Zoopagomycota</taxon>
        <taxon>Entomophthoromycotina</taxon>
        <taxon>Basidiobolomycetes</taxon>
        <taxon>Basidiobolales</taxon>
        <taxon>Basidiobolaceae</taxon>
        <taxon>Basidiobolus</taxon>
    </lineage>
</organism>